<keyword evidence="1 2" id="KW-0479">Metal-binding</keyword>
<gene>
    <name evidence="5" type="ORF">HYH03_009731</name>
</gene>
<protein>
    <recommendedName>
        <fullName evidence="7">Cytochrome P450</fullName>
    </recommendedName>
</protein>
<dbReference type="GO" id="GO:0004497">
    <property type="term" value="F:monooxygenase activity"/>
    <property type="evidence" value="ECO:0007669"/>
    <property type="project" value="UniProtKB-KW"/>
</dbReference>
<dbReference type="SUPFAM" id="SSF48264">
    <property type="entry name" value="Cytochrome P450"/>
    <property type="match status" value="1"/>
</dbReference>
<keyword evidence="4" id="KW-1133">Transmembrane helix</keyword>
<dbReference type="InterPro" id="IPR017972">
    <property type="entry name" value="Cyt_P450_CS"/>
</dbReference>
<dbReference type="GO" id="GO:0005506">
    <property type="term" value="F:iron ion binding"/>
    <property type="evidence" value="ECO:0007669"/>
    <property type="project" value="InterPro"/>
</dbReference>
<keyword evidence="2" id="KW-0560">Oxidoreductase</keyword>
<dbReference type="Gene3D" id="1.10.630.10">
    <property type="entry name" value="Cytochrome P450"/>
    <property type="match status" value="2"/>
</dbReference>
<keyword evidence="4" id="KW-0812">Transmembrane</keyword>
<dbReference type="InterPro" id="IPR036396">
    <property type="entry name" value="Cyt_P450_sf"/>
</dbReference>
<dbReference type="OrthoDB" id="507451at2759"/>
<evidence type="ECO:0000313" key="6">
    <source>
        <dbReference type="Proteomes" id="UP000612055"/>
    </source>
</evidence>
<dbReference type="PRINTS" id="PR00385">
    <property type="entry name" value="P450"/>
</dbReference>
<keyword evidence="4" id="KW-0472">Membrane</keyword>
<organism evidence="5 6">
    <name type="scientific">Edaphochlamys debaryana</name>
    <dbReference type="NCBI Taxonomy" id="47281"/>
    <lineage>
        <taxon>Eukaryota</taxon>
        <taxon>Viridiplantae</taxon>
        <taxon>Chlorophyta</taxon>
        <taxon>core chlorophytes</taxon>
        <taxon>Chlorophyceae</taxon>
        <taxon>CS clade</taxon>
        <taxon>Chlamydomonadales</taxon>
        <taxon>Chlamydomonadales incertae sedis</taxon>
        <taxon>Edaphochlamys</taxon>
    </lineage>
</organism>
<dbReference type="GO" id="GO:0016705">
    <property type="term" value="F:oxidoreductase activity, acting on paired donors, with incorporation or reduction of molecular oxygen"/>
    <property type="evidence" value="ECO:0007669"/>
    <property type="project" value="InterPro"/>
</dbReference>
<keyword evidence="1 2" id="KW-0408">Iron</keyword>
<dbReference type="PANTHER" id="PTHR24301:SF2">
    <property type="entry name" value="THROMBOXANE-A SYNTHASE"/>
    <property type="match status" value="1"/>
</dbReference>
<evidence type="ECO:0000256" key="1">
    <source>
        <dbReference type="PIRSR" id="PIRSR602401-1"/>
    </source>
</evidence>
<feature type="transmembrane region" description="Helical" evidence="4">
    <location>
        <begin position="22"/>
        <end position="42"/>
    </location>
</feature>
<dbReference type="Pfam" id="PF00067">
    <property type="entry name" value="p450"/>
    <property type="match status" value="2"/>
</dbReference>
<sequence>MMAGSLGVSALAGPLAAPASLAAALLAAVAALLLLAALALVVKDAAAWWRLRRIPGPPSLPLLGCIPQILRRGGPFFFRDCAGRYGPVFKVALGRTWTVVVADAELARQAGQKLRNHVIIEPNLMRTWILDMDQYGLFQAKDAHWRLVRSSWQPAFSSASLSGYLPRMMDCAEALAGRLAGRAAGAGRVDLWRELGAMTLQVVGSTAYGVDFQTTGEEPQPQPQPLGQEEGQGRGVGKGAQQQGPHFGKRLAQAAGDIFRVGSAFHGSRYQRVAMLFPELRRPLSALAHALPDRPFARLVESRMYLFHACMDLITAWKGRTGDPKEGSSNGSDDVRGANGHHQGNGHVNGAAGGGAAALAPIGPVEDSGQVEGRAVPKGAAKGDVPGVDPPAPSVSPGSFLGLMLAARDKATGQGLTDLQVAAQVSTFILAGYETTANALTFAVYCLATNPEAEARLIAEVDSVLGPDRLPTEADLSRLVYTEAVINEAMRLFPPAHATTRIVGEEPVEIGGVTLPPATPVILAIMTAHTDPRVWPRVDDFVPERFMPTSPLYPEVCAKVPGAHAPFGYGSRMCIGWKFALMEAKAVLAILYQRLRFEMEPGQGPLPLATALTLAPRDGLWVRPVLRSH</sequence>
<accession>A0A835XXH3</accession>
<keyword evidence="6" id="KW-1185">Reference proteome</keyword>
<comment type="similarity">
    <text evidence="2">Belongs to the cytochrome P450 family.</text>
</comment>
<dbReference type="PROSITE" id="PS00086">
    <property type="entry name" value="CYTOCHROME_P450"/>
    <property type="match status" value="1"/>
</dbReference>
<feature type="region of interest" description="Disordered" evidence="3">
    <location>
        <begin position="318"/>
        <end position="393"/>
    </location>
</feature>
<feature type="binding site" description="axial binding residue" evidence="1">
    <location>
        <position position="574"/>
    </location>
    <ligand>
        <name>heme</name>
        <dbReference type="ChEBI" id="CHEBI:30413"/>
    </ligand>
    <ligandPart>
        <name>Fe</name>
        <dbReference type="ChEBI" id="CHEBI:18248"/>
    </ligandPart>
</feature>
<feature type="region of interest" description="Disordered" evidence="3">
    <location>
        <begin position="212"/>
        <end position="245"/>
    </location>
</feature>
<dbReference type="Proteomes" id="UP000612055">
    <property type="component" value="Unassembled WGS sequence"/>
</dbReference>
<dbReference type="GO" id="GO:0020037">
    <property type="term" value="F:heme binding"/>
    <property type="evidence" value="ECO:0007669"/>
    <property type="project" value="InterPro"/>
</dbReference>
<name>A0A835XXH3_9CHLO</name>
<dbReference type="PRINTS" id="PR00463">
    <property type="entry name" value="EP450I"/>
</dbReference>
<evidence type="ECO:0008006" key="7">
    <source>
        <dbReference type="Google" id="ProtNLM"/>
    </source>
</evidence>
<evidence type="ECO:0000313" key="5">
    <source>
        <dbReference type="EMBL" id="KAG2492001.1"/>
    </source>
</evidence>
<proteinExistence type="inferred from homology"/>
<keyword evidence="2" id="KW-0503">Monooxygenase</keyword>
<dbReference type="AlphaFoldDB" id="A0A835XXH3"/>
<evidence type="ECO:0000256" key="2">
    <source>
        <dbReference type="RuleBase" id="RU000461"/>
    </source>
</evidence>
<dbReference type="EMBL" id="JAEHOE010000048">
    <property type="protein sequence ID" value="KAG2492001.1"/>
    <property type="molecule type" value="Genomic_DNA"/>
</dbReference>
<reference evidence="5" key="1">
    <citation type="journal article" date="2020" name="bioRxiv">
        <title>Comparative genomics of Chlamydomonas.</title>
        <authorList>
            <person name="Craig R.J."/>
            <person name="Hasan A.R."/>
            <person name="Ness R.W."/>
            <person name="Keightley P.D."/>
        </authorList>
    </citation>
    <scope>NUCLEOTIDE SEQUENCE</scope>
    <source>
        <strain evidence="5">CCAP 11/70</strain>
    </source>
</reference>
<evidence type="ECO:0000256" key="3">
    <source>
        <dbReference type="SAM" id="MobiDB-lite"/>
    </source>
</evidence>
<feature type="compositionally biased region" description="Low complexity" evidence="3">
    <location>
        <begin position="337"/>
        <end position="350"/>
    </location>
</feature>
<keyword evidence="1 2" id="KW-0349">Heme</keyword>
<evidence type="ECO:0000256" key="4">
    <source>
        <dbReference type="SAM" id="Phobius"/>
    </source>
</evidence>
<comment type="caution">
    <text evidence="5">The sequence shown here is derived from an EMBL/GenBank/DDBJ whole genome shotgun (WGS) entry which is preliminary data.</text>
</comment>
<dbReference type="InterPro" id="IPR001128">
    <property type="entry name" value="Cyt_P450"/>
</dbReference>
<comment type="cofactor">
    <cofactor evidence="1">
        <name>heme</name>
        <dbReference type="ChEBI" id="CHEBI:30413"/>
    </cofactor>
</comment>
<dbReference type="PANTHER" id="PTHR24301">
    <property type="entry name" value="THROMBOXANE-A SYNTHASE"/>
    <property type="match status" value="1"/>
</dbReference>
<dbReference type="InterPro" id="IPR002401">
    <property type="entry name" value="Cyt_P450_E_grp-I"/>
</dbReference>